<dbReference type="AlphaFoldDB" id="A0A1X7S2Q0"/>
<accession>A0A1X7S2Q0</accession>
<dbReference type="STRING" id="1276538.A0A1X7S2Q0"/>
<dbReference type="Gene3D" id="3.40.50.720">
    <property type="entry name" value="NAD(P)-binding Rossmann-like Domain"/>
    <property type="match status" value="1"/>
</dbReference>
<dbReference type="InterPro" id="IPR036291">
    <property type="entry name" value="NAD(P)-bd_dom_sf"/>
</dbReference>
<evidence type="ECO:0000256" key="1">
    <source>
        <dbReference type="ARBA" id="ARBA00022450"/>
    </source>
</evidence>
<organism evidence="4 5">
    <name type="scientific">Zymoseptoria tritici (strain ST99CH_3D7)</name>
    <dbReference type="NCBI Taxonomy" id="1276538"/>
    <lineage>
        <taxon>Eukaryota</taxon>
        <taxon>Fungi</taxon>
        <taxon>Dikarya</taxon>
        <taxon>Ascomycota</taxon>
        <taxon>Pezizomycotina</taxon>
        <taxon>Dothideomycetes</taxon>
        <taxon>Dothideomycetidae</taxon>
        <taxon>Mycosphaerellales</taxon>
        <taxon>Mycosphaerellaceae</taxon>
        <taxon>Zymoseptoria</taxon>
    </lineage>
</organism>
<dbReference type="InterPro" id="IPR013968">
    <property type="entry name" value="PKS_KR"/>
</dbReference>
<dbReference type="GO" id="GO:0006633">
    <property type="term" value="P:fatty acid biosynthetic process"/>
    <property type="evidence" value="ECO:0007669"/>
    <property type="project" value="TreeGrafter"/>
</dbReference>
<dbReference type="Proteomes" id="UP000215127">
    <property type="component" value="Chromosome 9"/>
</dbReference>
<dbReference type="GO" id="GO:0044550">
    <property type="term" value="P:secondary metabolite biosynthetic process"/>
    <property type="evidence" value="ECO:0007669"/>
    <property type="project" value="TreeGrafter"/>
</dbReference>
<evidence type="ECO:0000313" key="4">
    <source>
        <dbReference type="EMBL" id="SMQ53790.1"/>
    </source>
</evidence>
<evidence type="ECO:0000313" key="5">
    <source>
        <dbReference type="Proteomes" id="UP000215127"/>
    </source>
</evidence>
<dbReference type="SUPFAM" id="SSF51735">
    <property type="entry name" value="NAD(P)-binding Rossmann-fold domains"/>
    <property type="match status" value="1"/>
</dbReference>
<keyword evidence="2" id="KW-0597">Phosphoprotein</keyword>
<reference evidence="4 5" key="1">
    <citation type="submission" date="2016-06" db="EMBL/GenBank/DDBJ databases">
        <authorList>
            <person name="Kjaerup R.B."/>
            <person name="Dalgaard T.S."/>
            <person name="Juul-Madsen H.R."/>
        </authorList>
    </citation>
    <scope>NUCLEOTIDE SEQUENCE [LARGE SCALE GENOMIC DNA]</scope>
</reference>
<protein>
    <recommendedName>
        <fullName evidence="3">Ketoreductase (KR) domain-containing protein</fullName>
    </recommendedName>
</protein>
<dbReference type="GO" id="GO:0004312">
    <property type="term" value="F:fatty acid synthase activity"/>
    <property type="evidence" value="ECO:0007669"/>
    <property type="project" value="TreeGrafter"/>
</dbReference>
<evidence type="ECO:0000259" key="3">
    <source>
        <dbReference type="Pfam" id="PF08659"/>
    </source>
</evidence>
<feature type="domain" description="Ketoreductase (KR)" evidence="3">
    <location>
        <begin position="1"/>
        <end position="77"/>
    </location>
</feature>
<dbReference type="Pfam" id="PF08659">
    <property type="entry name" value="KR"/>
    <property type="match status" value="1"/>
</dbReference>
<dbReference type="PANTHER" id="PTHR43775">
    <property type="entry name" value="FATTY ACID SYNTHASE"/>
    <property type="match status" value="1"/>
</dbReference>
<keyword evidence="1" id="KW-0596">Phosphopantetheine</keyword>
<keyword evidence="5" id="KW-1185">Reference proteome</keyword>
<gene>
    <name evidence="4" type="ORF">ZT3D7_G8944</name>
</gene>
<dbReference type="EMBL" id="LT853700">
    <property type="protein sequence ID" value="SMQ53790.1"/>
    <property type="molecule type" value="Genomic_DNA"/>
</dbReference>
<sequence length="231" mass="25076">MSYKQWLNATKPKVAGTASLHNFFTDLDYFNLLSSVAGITGNVSQSNFSAGNCFQDALARQRTMQGKPAVSINLGLVMGVGLVADRGQNLQTELARTIRKTQLPIDFVLKLLEHSILFLSKTNPDDSQVVTGFGCFDALVDDPTIRRDRRLGTKIAEMEATTASLSASDRTRFLLRQLALKGSTLDTSEASTITSELLISQIADLFGMQATAIDQSTVPLPHYGMESLVAV</sequence>
<name>A0A1X7S2Q0_ZYMT9</name>
<dbReference type="PANTHER" id="PTHR43775:SF37">
    <property type="entry name" value="SI:DKEY-61P9.11"/>
    <property type="match status" value="1"/>
</dbReference>
<proteinExistence type="predicted"/>
<dbReference type="InterPro" id="IPR050091">
    <property type="entry name" value="PKS_NRPS_Biosynth_Enz"/>
</dbReference>
<evidence type="ECO:0000256" key="2">
    <source>
        <dbReference type="ARBA" id="ARBA00022553"/>
    </source>
</evidence>